<feature type="signal peptide" evidence="2">
    <location>
        <begin position="1"/>
        <end position="22"/>
    </location>
</feature>
<keyword evidence="1" id="KW-1133">Transmembrane helix</keyword>
<sequence length="137" mass="16253">MYTFPIWIILSLSLSFFPFVGENYGCTHHALREPVVWFTALFSAIFCCLPRLLLNFFRRYNRPSHLDIAIEIDDIDAEKIDLESSELTINQNITDFEMQITKKDKTKGYDDYYRNSEKNSWRDFVKSRLLEPIVKVN</sequence>
<feature type="chain" id="PRO_5046868533" description="ATP synthase F0 subunit 8" evidence="2">
    <location>
        <begin position="23"/>
        <end position="137"/>
    </location>
</feature>
<dbReference type="EMBL" id="JBDODL010000859">
    <property type="protein sequence ID" value="MES1920776.1"/>
    <property type="molecule type" value="Genomic_DNA"/>
</dbReference>
<comment type="caution">
    <text evidence="3">The sequence shown here is derived from an EMBL/GenBank/DDBJ whole genome shotgun (WGS) entry which is preliminary data.</text>
</comment>
<keyword evidence="2" id="KW-0732">Signal</keyword>
<name>A0ABV2AM82_9EUKA</name>
<organism evidence="3 4">
    <name type="scientific">Bonamia ostreae</name>
    <dbReference type="NCBI Taxonomy" id="126728"/>
    <lineage>
        <taxon>Eukaryota</taxon>
        <taxon>Sar</taxon>
        <taxon>Rhizaria</taxon>
        <taxon>Endomyxa</taxon>
        <taxon>Ascetosporea</taxon>
        <taxon>Haplosporida</taxon>
        <taxon>Bonamia</taxon>
    </lineage>
</organism>
<evidence type="ECO:0000256" key="2">
    <source>
        <dbReference type="SAM" id="SignalP"/>
    </source>
</evidence>
<keyword evidence="4" id="KW-1185">Reference proteome</keyword>
<evidence type="ECO:0008006" key="5">
    <source>
        <dbReference type="Google" id="ProtNLM"/>
    </source>
</evidence>
<protein>
    <recommendedName>
        <fullName evidence="5">ATP synthase F0 subunit 8</fullName>
    </recommendedName>
</protein>
<evidence type="ECO:0000313" key="3">
    <source>
        <dbReference type="EMBL" id="MES1920776.1"/>
    </source>
</evidence>
<reference evidence="3 4" key="1">
    <citation type="journal article" date="2024" name="BMC Biol.">
        <title>Comparative genomics of Ascetosporea gives new insight into the evolutionary basis for animal parasitism in Rhizaria.</title>
        <authorList>
            <person name="Hiltunen Thoren M."/>
            <person name="Onut-Brannstrom I."/>
            <person name="Alfjorden A."/>
            <person name="Peckova H."/>
            <person name="Swords F."/>
            <person name="Hooper C."/>
            <person name="Holzer A.S."/>
            <person name="Bass D."/>
            <person name="Burki F."/>
        </authorList>
    </citation>
    <scope>NUCLEOTIDE SEQUENCE [LARGE SCALE GENOMIC DNA]</scope>
    <source>
        <strain evidence="3">20-A016</strain>
    </source>
</reference>
<proteinExistence type="predicted"/>
<evidence type="ECO:0000256" key="1">
    <source>
        <dbReference type="SAM" id="Phobius"/>
    </source>
</evidence>
<accession>A0ABV2AM82</accession>
<keyword evidence="1" id="KW-0812">Transmembrane</keyword>
<evidence type="ECO:0000313" key="4">
    <source>
        <dbReference type="Proteomes" id="UP001439008"/>
    </source>
</evidence>
<dbReference type="Proteomes" id="UP001439008">
    <property type="component" value="Unassembled WGS sequence"/>
</dbReference>
<feature type="transmembrane region" description="Helical" evidence="1">
    <location>
        <begin position="35"/>
        <end position="54"/>
    </location>
</feature>
<keyword evidence="1" id="KW-0472">Membrane</keyword>
<gene>
    <name evidence="3" type="ORF">MHBO_002413</name>
</gene>